<dbReference type="Proteomes" id="UP001254770">
    <property type="component" value="Unassembled WGS sequence"/>
</dbReference>
<evidence type="ECO:0000313" key="2">
    <source>
        <dbReference type="Proteomes" id="UP001254770"/>
    </source>
</evidence>
<evidence type="ECO:0000313" key="1">
    <source>
        <dbReference type="EMBL" id="MDT2544724.1"/>
    </source>
</evidence>
<evidence type="ECO:0008006" key="3">
    <source>
        <dbReference type="Google" id="ProtNLM"/>
    </source>
</evidence>
<dbReference type="SUPFAM" id="SSF54171">
    <property type="entry name" value="DNA-binding domain"/>
    <property type="match status" value="1"/>
</dbReference>
<dbReference type="InterPro" id="IPR016177">
    <property type="entry name" value="DNA-bd_dom_sf"/>
</dbReference>
<protein>
    <recommendedName>
        <fullName evidence="3">AP2/ERF domain-containing protein</fullName>
    </recommendedName>
</protein>
<proteinExistence type="predicted"/>
<sequence length="73" mass="8642">MPYFKTIRKNSIGTKGVCPWKDQWQAYITLAKKRYSLGRYSSIEEAKEARLNAERKLFEPIIKEVYKINISEN</sequence>
<reference evidence="1" key="1">
    <citation type="submission" date="2023-03" db="EMBL/GenBank/DDBJ databases">
        <authorList>
            <person name="Shen W."/>
            <person name="Cai J."/>
        </authorList>
    </citation>
    <scope>NUCLEOTIDE SEQUENCE</scope>
    <source>
        <strain evidence="1">Y15</strain>
    </source>
</reference>
<name>A0AAW8TAA7_9ENTE</name>
<dbReference type="GO" id="GO:0003677">
    <property type="term" value="F:DNA binding"/>
    <property type="evidence" value="ECO:0007669"/>
    <property type="project" value="InterPro"/>
</dbReference>
<dbReference type="RefSeq" id="WP_222227511.1">
    <property type="nucleotide sequence ID" value="NZ_CP081847.1"/>
</dbReference>
<dbReference type="AlphaFoldDB" id="A0AAW8TAA7"/>
<dbReference type="EMBL" id="JARPXL010000008">
    <property type="protein sequence ID" value="MDT2544724.1"/>
    <property type="molecule type" value="Genomic_DNA"/>
</dbReference>
<comment type="caution">
    <text evidence="1">The sequence shown here is derived from an EMBL/GenBank/DDBJ whole genome shotgun (WGS) entry which is preliminary data.</text>
</comment>
<gene>
    <name evidence="1" type="ORF">P7D69_10285</name>
</gene>
<accession>A0AAW8TAA7</accession>
<organism evidence="1 2">
    <name type="scientific">Enterococcus raffinosus</name>
    <dbReference type="NCBI Taxonomy" id="71452"/>
    <lineage>
        <taxon>Bacteria</taxon>
        <taxon>Bacillati</taxon>
        <taxon>Bacillota</taxon>
        <taxon>Bacilli</taxon>
        <taxon>Lactobacillales</taxon>
        <taxon>Enterococcaceae</taxon>
        <taxon>Enterococcus</taxon>
    </lineage>
</organism>